<dbReference type="Proteomes" id="UP000002145">
    <property type="component" value="Chromosome"/>
</dbReference>
<evidence type="ECO:0000313" key="2">
    <source>
        <dbReference type="EMBL" id="ABN53159.1"/>
    </source>
</evidence>
<protein>
    <submittedName>
        <fullName evidence="2">Regulatory protein, FmdB family</fullName>
    </submittedName>
</protein>
<dbReference type="InterPro" id="IPR013429">
    <property type="entry name" value="Regulatory_FmdB_Zinc_ribbon"/>
</dbReference>
<accession>A3DGT0</accession>
<dbReference type="KEGG" id="cth:Cthe_1941"/>
<reference evidence="3" key="1">
    <citation type="submission" date="2007-02" db="EMBL/GenBank/DDBJ databases">
        <title>Complete sequence of Clostridium thermocellum ATCC 27405.</title>
        <authorList>
            <consortium name="US DOE Joint Genome Institute"/>
            <person name="Copeland A."/>
            <person name="Lucas S."/>
            <person name="Lapidus A."/>
            <person name="Barry K."/>
            <person name="Detter J.C."/>
            <person name="Glavina del Rio T."/>
            <person name="Hammon N."/>
            <person name="Israni S."/>
            <person name="Dalin E."/>
            <person name="Tice H."/>
            <person name="Pitluck S."/>
            <person name="Chertkov O."/>
            <person name="Brettin T."/>
            <person name="Bruce D."/>
            <person name="Han C."/>
            <person name="Tapia R."/>
            <person name="Gilna P."/>
            <person name="Schmutz J."/>
            <person name="Larimer F."/>
            <person name="Land M."/>
            <person name="Hauser L."/>
            <person name="Kyrpides N."/>
            <person name="Mikhailova N."/>
            <person name="Wu J.H.D."/>
            <person name="Newcomb M."/>
            <person name="Richardson P."/>
        </authorList>
    </citation>
    <scope>NUCLEOTIDE SEQUENCE [LARGE SCALE GENOMIC DNA]</scope>
    <source>
        <strain evidence="3">ATCC 27405 / DSM 1237 / JCM 9322 / NBRC 103400 / NCIMB 10682 / NRRL B-4536 / VPI 7372</strain>
    </source>
</reference>
<reference evidence="2 3" key="2">
    <citation type="journal article" date="2013" name="Biotechnol. Biofuels">
        <title>Global transcriptome analysis of Clostridium thermocellum ATCC 27405 during growth on dilute acid pretreated Populus and switchgrass.</title>
        <authorList>
            <person name="Wilson C.M."/>
            <person name="Rodriguez M.Jr."/>
            <person name="Johnson C.M."/>
            <person name="Martin S.L."/>
            <person name="Chu T.M."/>
            <person name="Wolfinger R.D."/>
            <person name="Hauser L.J."/>
            <person name="Land M.L."/>
            <person name="Klingeman D.M."/>
            <person name="Syed M.H."/>
            <person name="Ragauskas A.J."/>
            <person name="Tschaplinski T.J."/>
            <person name="Mielenz J.R."/>
            <person name="Brown S.D."/>
        </authorList>
    </citation>
    <scope>NUCLEOTIDE SEQUENCE [LARGE SCALE GENOMIC DNA]</scope>
    <source>
        <strain evidence="3">ATCC 27405 / DSM 1237 / JCM 9322 / NBRC 103400 / NCIMB 10682 / NRRL B-4536 / VPI 7372</strain>
    </source>
</reference>
<evidence type="ECO:0000259" key="1">
    <source>
        <dbReference type="SMART" id="SM00834"/>
    </source>
</evidence>
<keyword evidence="3" id="KW-1185">Reference proteome</keyword>
<dbReference type="Gene3D" id="2.20.28.10">
    <property type="match status" value="1"/>
</dbReference>
<dbReference type="AlphaFoldDB" id="A3DGT0"/>
<dbReference type="SMART" id="SM00834">
    <property type="entry name" value="CxxC_CXXC_SSSS"/>
    <property type="match status" value="1"/>
</dbReference>
<gene>
    <name evidence="2" type="ordered locus">Cthe_1941</name>
</gene>
<dbReference type="NCBIfam" id="TIGR02605">
    <property type="entry name" value="CxxC_CxxC_SSSS"/>
    <property type="match status" value="1"/>
</dbReference>
<evidence type="ECO:0000313" key="3">
    <source>
        <dbReference type="Proteomes" id="UP000002145"/>
    </source>
</evidence>
<dbReference type="Pfam" id="PF09723">
    <property type="entry name" value="Zn_ribbon_8"/>
    <property type="match status" value="1"/>
</dbReference>
<proteinExistence type="predicted"/>
<dbReference type="eggNOG" id="COG2331">
    <property type="taxonomic scope" value="Bacteria"/>
</dbReference>
<dbReference type="HOGENOM" id="CLU_136025_4_1_9"/>
<feature type="domain" description="Putative regulatory protein FmdB zinc ribbon" evidence="1">
    <location>
        <begin position="12"/>
        <end position="55"/>
    </location>
</feature>
<dbReference type="EMBL" id="CP000568">
    <property type="protein sequence ID" value="ABN53159.1"/>
    <property type="molecule type" value="Genomic_DNA"/>
</dbReference>
<name>A3DGT0_ACET2</name>
<sequence>MSTKQQTEEIIMPFYDLKCSKCGHEFNVMAKMSERTEKLIKCPECGSNELDAVFKSVNIIQSRKSEGGECPNIHKCGGCCSH</sequence>
<organism evidence="2 3">
    <name type="scientific">Acetivibrio thermocellus (strain ATCC 27405 / DSM 1237 / JCM 9322 / NBRC 103400 / NCIMB 10682 / NRRL B-4536 / VPI 7372)</name>
    <name type="common">Clostridium thermocellum</name>
    <dbReference type="NCBI Taxonomy" id="203119"/>
    <lineage>
        <taxon>Bacteria</taxon>
        <taxon>Bacillati</taxon>
        <taxon>Bacillota</taxon>
        <taxon>Clostridia</taxon>
        <taxon>Eubacteriales</taxon>
        <taxon>Oscillospiraceae</taxon>
        <taxon>Acetivibrio</taxon>
    </lineage>
</organism>